<proteinExistence type="predicted"/>
<name>A0A2P2Q2N1_RHIMU</name>
<evidence type="ECO:0000256" key="1">
    <source>
        <dbReference type="SAM" id="MobiDB-lite"/>
    </source>
</evidence>
<feature type="compositionally biased region" description="Polar residues" evidence="1">
    <location>
        <begin position="20"/>
        <end position="32"/>
    </location>
</feature>
<evidence type="ECO:0000313" key="2">
    <source>
        <dbReference type="EMBL" id="MBX61237.1"/>
    </source>
</evidence>
<organism evidence="2">
    <name type="scientific">Rhizophora mucronata</name>
    <name type="common">Asiatic mangrove</name>
    <dbReference type="NCBI Taxonomy" id="61149"/>
    <lineage>
        <taxon>Eukaryota</taxon>
        <taxon>Viridiplantae</taxon>
        <taxon>Streptophyta</taxon>
        <taxon>Embryophyta</taxon>
        <taxon>Tracheophyta</taxon>
        <taxon>Spermatophyta</taxon>
        <taxon>Magnoliopsida</taxon>
        <taxon>eudicotyledons</taxon>
        <taxon>Gunneridae</taxon>
        <taxon>Pentapetalae</taxon>
        <taxon>rosids</taxon>
        <taxon>fabids</taxon>
        <taxon>Malpighiales</taxon>
        <taxon>Rhizophoraceae</taxon>
        <taxon>Rhizophora</taxon>
    </lineage>
</organism>
<accession>A0A2P2Q2N1</accession>
<feature type="region of interest" description="Disordered" evidence="1">
    <location>
        <begin position="13"/>
        <end position="32"/>
    </location>
</feature>
<reference evidence="2" key="1">
    <citation type="submission" date="2018-02" db="EMBL/GenBank/DDBJ databases">
        <title>Rhizophora mucronata_Transcriptome.</title>
        <authorList>
            <person name="Meera S.P."/>
            <person name="Sreeshan A."/>
            <person name="Augustine A."/>
        </authorList>
    </citation>
    <scope>NUCLEOTIDE SEQUENCE</scope>
    <source>
        <tissue evidence="2">Leaf</tissue>
    </source>
</reference>
<protein>
    <submittedName>
        <fullName evidence="2">Uncharacterized protein</fullName>
    </submittedName>
</protein>
<dbReference type="EMBL" id="GGEC01080753">
    <property type="protein sequence ID" value="MBX61237.1"/>
    <property type="molecule type" value="Transcribed_RNA"/>
</dbReference>
<sequence length="32" mass="3640">MVFIIIQTSAAFVQQRKSRPTQNKTSTNSSRN</sequence>
<dbReference type="AlphaFoldDB" id="A0A2P2Q2N1"/>